<organism evidence="1 2">
    <name type="scientific">Macroventuria anomochaeta</name>
    <dbReference type="NCBI Taxonomy" id="301207"/>
    <lineage>
        <taxon>Eukaryota</taxon>
        <taxon>Fungi</taxon>
        <taxon>Dikarya</taxon>
        <taxon>Ascomycota</taxon>
        <taxon>Pezizomycotina</taxon>
        <taxon>Dothideomycetes</taxon>
        <taxon>Pleosporomycetidae</taxon>
        <taxon>Pleosporales</taxon>
        <taxon>Pleosporineae</taxon>
        <taxon>Didymellaceae</taxon>
        <taxon>Macroventuria</taxon>
    </lineage>
</organism>
<name>A0ACB6S025_9PLEO</name>
<evidence type="ECO:0000313" key="1">
    <source>
        <dbReference type="EMBL" id="KAF2627317.1"/>
    </source>
</evidence>
<gene>
    <name evidence="1" type="ORF">BU25DRAFT_440114</name>
</gene>
<accession>A0ACB6S025</accession>
<proteinExistence type="predicted"/>
<reference evidence="1" key="1">
    <citation type="journal article" date="2020" name="Stud. Mycol.">
        <title>101 Dothideomycetes genomes: a test case for predicting lifestyles and emergence of pathogens.</title>
        <authorList>
            <person name="Haridas S."/>
            <person name="Albert R."/>
            <person name="Binder M."/>
            <person name="Bloem J."/>
            <person name="Labutti K."/>
            <person name="Salamov A."/>
            <person name="Andreopoulos B."/>
            <person name="Baker S."/>
            <person name="Barry K."/>
            <person name="Bills G."/>
            <person name="Bluhm B."/>
            <person name="Cannon C."/>
            <person name="Castanera R."/>
            <person name="Culley D."/>
            <person name="Daum C."/>
            <person name="Ezra D."/>
            <person name="Gonzalez J."/>
            <person name="Henrissat B."/>
            <person name="Kuo A."/>
            <person name="Liang C."/>
            <person name="Lipzen A."/>
            <person name="Lutzoni F."/>
            <person name="Magnuson J."/>
            <person name="Mondo S."/>
            <person name="Nolan M."/>
            <person name="Ohm R."/>
            <person name="Pangilinan J."/>
            <person name="Park H.-J."/>
            <person name="Ramirez L."/>
            <person name="Alfaro M."/>
            <person name="Sun H."/>
            <person name="Tritt A."/>
            <person name="Yoshinaga Y."/>
            <person name="Zwiers L.-H."/>
            <person name="Turgeon B."/>
            <person name="Goodwin S."/>
            <person name="Spatafora J."/>
            <person name="Crous P."/>
            <person name="Grigoriev I."/>
        </authorList>
    </citation>
    <scope>NUCLEOTIDE SEQUENCE</scope>
    <source>
        <strain evidence="1">CBS 525.71</strain>
    </source>
</reference>
<dbReference type="Proteomes" id="UP000799754">
    <property type="component" value="Unassembled WGS sequence"/>
</dbReference>
<protein>
    <submittedName>
        <fullName evidence="1">Uncharacterized protein</fullName>
    </submittedName>
</protein>
<evidence type="ECO:0000313" key="2">
    <source>
        <dbReference type="Proteomes" id="UP000799754"/>
    </source>
</evidence>
<sequence>MAPEKNTEKPKLSRKQLRGHGIEFIKKVSNIDELDSWLQPIGRAITRLQERFPKATRNTFNEELEQFYLHGQDRDDARREDWCLRPVDNFDYLQREDYTTSAAVGDHLKPESYQHALEDWARLNPKITRVSQPKPDLTYGFPVISPKDELFRTSEGDHQVESFFLTVLGELRNRKKESLISAPTTALHNWVANDKAKPLEAKDLMCFPWAVVEVKRGTAELVADDEHKDNKAKSRDHEKRAQFCYCQAANASAAGLTLREHLAARARDSSNLHNARVMFSFTCVGSAVKLWITYREKPNVKDWVYARVKPEISRWIHDVRQNRPQIFSLTPSGDTVIQKRRAASCEPYSETADLEKLVSPASRSRHRTPARPTLPHGKTAPGSLDRRLARASIPKIQLNRFTEQDGGEIDDTSDEGYASIHTRRQWESEEDEEENMSAFIYNDEPSEDDSDASYVPSSSEDESTEGESVEDEESSDNGASSGEDLSGQEENDDEYDLSDSERHCNRLNHQSRAFSRLEVYCTPTKAYKSSKPAESRSKRDRRRSSRF</sequence>
<dbReference type="EMBL" id="MU006717">
    <property type="protein sequence ID" value="KAF2627317.1"/>
    <property type="molecule type" value="Genomic_DNA"/>
</dbReference>
<keyword evidence="2" id="KW-1185">Reference proteome</keyword>
<comment type="caution">
    <text evidence="1">The sequence shown here is derived from an EMBL/GenBank/DDBJ whole genome shotgun (WGS) entry which is preliminary data.</text>
</comment>